<dbReference type="InterPro" id="IPR018060">
    <property type="entry name" value="HTH_AraC"/>
</dbReference>
<keyword evidence="6" id="KW-1185">Reference proteome</keyword>
<dbReference type="PANTHER" id="PTHR43280">
    <property type="entry name" value="ARAC-FAMILY TRANSCRIPTIONAL REGULATOR"/>
    <property type="match status" value="1"/>
</dbReference>
<protein>
    <submittedName>
        <fullName evidence="5">Exo-alpha-sialidase</fullName>
    </submittedName>
</protein>
<gene>
    <name evidence="5" type="ORF">H8730_07990</name>
</gene>
<dbReference type="GO" id="GO:0043565">
    <property type="term" value="F:sequence-specific DNA binding"/>
    <property type="evidence" value="ECO:0007669"/>
    <property type="project" value="InterPro"/>
</dbReference>
<dbReference type="Proteomes" id="UP000657006">
    <property type="component" value="Unassembled WGS sequence"/>
</dbReference>
<dbReference type="InterPro" id="IPR011040">
    <property type="entry name" value="Sialidase"/>
</dbReference>
<evidence type="ECO:0000256" key="3">
    <source>
        <dbReference type="ARBA" id="ARBA00023163"/>
    </source>
</evidence>
<keyword evidence="3" id="KW-0804">Transcription</keyword>
<dbReference type="SMART" id="SM00342">
    <property type="entry name" value="HTH_ARAC"/>
    <property type="match status" value="1"/>
</dbReference>
<dbReference type="PANTHER" id="PTHR43280:SF28">
    <property type="entry name" value="HTH-TYPE TRANSCRIPTIONAL ACTIVATOR RHAS"/>
    <property type="match status" value="1"/>
</dbReference>
<dbReference type="SUPFAM" id="SSF50939">
    <property type="entry name" value="Sialidases"/>
    <property type="match status" value="1"/>
</dbReference>
<dbReference type="EMBL" id="JACRSQ010000009">
    <property type="protein sequence ID" value="MBC8543483.1"/>
    <property type="molecule type" value="Genomic_DNA"/>
</dbReference>
<reference evidence="5" key="1">
    <citation type="submission" date="2020-08" db="EMBL/GenBank/DDBJ databases">
        <title>Genome public.</title>
        <authorList>
            <person name="Liu C."/>
            <person name="Sun Q."/>
        </authorList>
    </citation>
    <scope>NUCLEOTIDE SEQUENCE</scope>
    <source>
        <strain evidence="5">NSJ-32</strain>
    </source>
</reference>
<evidence type="ECO:0000259" key="4">
    <source>
        <dbReference type="PROSITE" id="PS01124"/>
    </source>
</evidence>
<dbReference type="Gene3D" id="1.10.10.60">
    <property type="entry name" value="Homeodomain-like"/>
    <property type="match status" value="2"/>
</dbReference>
<evidence type="ECO:0000313" key="5">
    <source>
        <dbReference type="EMBL" id="MBC8543483.1"/>
    </source>
</evidence>
<dbReference type="AlphaFoldDB" id="A0A926I1I2"/>
<dbReference type="SUPFAM" id="SSF46689">
    <property type="entry name" value="Homeodomain-like"/>
    <property type="match status" value="2"/>
</dbReference>
<accession>A0A926I1I2</accession>
<dbReference type="Pfam" id="PF12833">
    <property type="entry name" value="HTH_18"/>
    <property type="match status" value="1"/>
</dbReference>
<comment type="caution">
    <text evidence="5">The sequence shown here is derived from an EMBL/GenBank/DDBJ whole genome shotgun (WGS) entry which is preliminary data.</text>
</comment>
<sequence>MSKNAKKVSDSELARFFLEKVEKDAIIPELFNLFGFDCLVRCTIDPNKLDGLIQQFEKSNFSDCETLSSIIGLIRQGKSTSDKQEKDLLGEIKDYVTEHLTEDISIESIAEVLHISYYYICHFFKQQTGLTLSAFRNQKRIENAIRMLIDTDEKISDIAALCGFNNVSYFTEIFTKSTLLSPTAFKTKNKNACFHPFYSYEDMLLTAKLGSVKFLEPPSSQLLTHDIATYSVHEPDEQFEFLHESAIMEYGGVLYASWYNCPKRELQGYTPICGKRSYNGGQTWTDIEIIADDKSGKILFCPPVYGVCHGKLYMLVNEMVAPDHIHAMDLYVLDNATDQFKFLWSRPIPFKLNTNVVTLPNGKLILPGRIAELDGFPNTPAVLISDSGNMDAEWRLIKVVENGDLPDGKKLVHPEVSILCSGKILYMFCRNDQRRVPLVYISKDFGESWSDAFAHDIPYVSSKIYGGMLSNGRNFLVANTYEFDRSKLVIYFSEIGTMHFEKHMVLFDRETSNMQGVTACHYPAAVESDGKLYVIATKNYEGSHRGAILFVIDLQDIELTALQ</sequence>
<keyword evidence="1" id="KW-0805">Transcription regulation</keyword>
<proteinExistence type="predicted"/>
<dbReference type="InterPro" id="IPR036278">
    <property type="entry name" value="Sialidase_sf"/>
</dbReference>
<dbReference type="Gene3D" id="2.120.10.10">
    <property type="match status" value="1"/>
</dbReference>
<organism evidence="5 6">
    <name type="scientific">Bianquea renquensis</name>
    <dbReference type="NCBI Taxonomy" id="2763661"/>
    <lineage>
        <taxon>Bacteria</taxon>
        <taxon>Bacillati</taxon>
        <taxon>Bacillota</taxon>
        <taxon>Clostridia</taxon>
        <taxon>Eubacteriales</taxon>
        <taxon>Bianqueaceae</taxon>
        <taxon>Bianquea</taxon>
    </lineage>
</organism>
<evidence type="ECO:0000313" key="6">
    <source>
        <dbReference type="Proteomes" id="UP000657006"/>
    </source>
</evidence>
<feature type="domain" description="HTH araC/xylS-type" evidence="4">
    <location>
        <begin position="90"/>
        <end position="188"/>
    </location>
</feature>
<name>A0A926I1I2_9FIRM</name>
<dbReference type="RefSeq" id="WP_249289652.1">
    <property type="nucleotide sequence ID" value="NZ_JACRSQ010000009.1"/>
</dbReference>
<dbReference type="PROSITE" id="PS01124">
    <property type="entry name" value="HTH_ARAC_FAMILY_2"/>
    <property type="match status" value="1"/>
</dbReference>
<evidence type="ECO:0000256" key="1">
    <source>
        <dbReference type="ARBA" id="ARBA00023015"/>
    </source>
</evidence>
<dbReference type="CDD" id="cd15482">
    <property type="entry name" value="Sialidase_non-viral"/>
    <property type="match status" value="1"/>
</dbReference>
<keyword evidence="2" id="KW-0238">DNA-binding</keyword>
<dbReference type="GO" id="GO:0003700">
    <property type="term" value="F:DNA-binding transcription factor activity"/>
    <property type="evidence" value="ECO:0007669"/>
    <property type="project" value="InterPro"/>
</dbReference>
<dbReference type="InterPro" id="IPR009057">
    <property type="entry name" value="Homeodomain-like_sf"/>
</dbReference>
<dbReference type="Pfam" id="PF13088">
    <property type="entry name" value="BNR_2"/>
    <property type="match status" value="1"/>
</dbReference>
<evidence type="ECO:0000256" key="2">
    <source>
        <dbReference type="ARBA" id="ARBA00023125"/>
    </source>
</evidence>